<comment type="caution">
    <text evidence="2">The sequence shown here is derived from an EMBL/GenBank/DDBJ whole genome shotgun (WGS) entry which is preliminary data.</text>
</comment>
<dbReference type="NCBIfam" id="TIGR04399">
    <property type="entry name" value="acc_Sec_SLAP"/>
    <property type="match status" value="1"/>
</dbReference>
<proteinExistence type="predicted"/>
<evidence type="ECO:0000313" key="3">
    <source>
        <dbReference type="Proteomes" id="UP001431131"/>
    </source>
</evidence>
<evidence type="ECO:0000313" key="2">
    <source>
        <dbReference type="EMBL" id="MCH1625090.1"/>
    </source>
</evidence>
<organism evidence="2 3">
    <name type="scientific">Fredinandcohnia quinoae</name>
    <dbReference type="NCBI Taxonomy" id="2918902"/>
    <lineage>
        <taxon>Bacteria</taxon>
        <taxon>Bacillati</taxon>
        <taxon>Bacillota</taxon>
        <taxon>Bacilli</taxon>
        <taxon>Bacillales</taxon>
        <taxon>Bacillaceae</taxon>
        <taxon>Fredinandcohnia</taxon>
    </lineage>
</organism>
<dbReference type="Proteomes" id="UP001431131">
    <property type="component" value="Unassembled WGS sequence"/>
</dbReference>
<feature type="compositionally biased region" description="Polar residues" evidence="1">
    <location>
        <begin position="18"/>
        <end position="31"/>
    </location>
</feature>
<dbReference type="InterPro" id="IPR030911">
    <property type="entry name" value="Sec_acc_SLAP"/>
</dbReference>
<dbReference type="RefSeq" id="WP_240254056.1">
    <property type="nucleotide sequence ID" value="NZ_JAKTTI010000007.1"/>
</dbReference>
<keyword evidence="3" id="KW-1185">Reference proteome</keyword>
<dbReference type="AlphaFoldDB" id="A0AAW5E651"/>
<reference evidence="2" key="1">
    <citation type="submission" date="2022-02" db="EMBL/GenBank/DDBJ databases">
        <title>Fredinandcohnia quinoae sp. nov. isolated from Chenopodium quinoa seeds.</title>
        <authorList>
            <person name="Saati-Santamaria Z."/>
            <person name="Flores-Felix J.D."/>
            <person name="Igual J.M."/>
            <person name="Velazquez E."/>
            <person name="Garcia-Fraile P."/>
            <person name="Martinez-Molina E."/>
        </authorList>
    </citation>
    <scope>NUCLEOTIDE SEQUENCE</scope>
    <source>
        <strain evidence="2">SECRCQ15</strain>
    </source>
</reference>
<sequence length="296" mass="33322">MLSFLKKNKKEELKNKGQESSISSETLLNETSEAKENTEVETSLSLHPNWNLPSEQGYVYRFLNNELDPLKPNQISLSGIEINEEDGNLIVSAFLRNSLSKSITLGNTPLLLSGPNGEILARREFDLTELGEIPAESSRPWHFVFEPSFVLSSEIPSEGWNLAFELKPKHSLQLDENWEKGLSDEAKQSLQEMVDKLGAPKQGEVNFMGLQIQQSEEADLHVTVLIRNGTDKNIQIQHLPLQIEDATGEIIVEGGFALDNFEIVANTSKPWTFIFPKDLIKKENPDLSKWRAIPVQ</sequence>
<feature type="region of interest" description="Disordered" evidence="1">
    <location>
        <begin position="15"/>
        <end position="35"/>
    </location>
</feature>
<gene>
    <name evidence="2" type="ORF">MJG50_07100</name>
</gene>
<dbReference type="NCBIfam" id="TIGR04398">
    <property type="entry name" value="SLAP_DUP"/>
    <property type="match status" value="2"/>
</dbReference>
<name>A0AAW5E651_9BACI</name>
<dbReference type="EMBL" id="JAKTTI010000007">
    <property type="protein sequence ID" value="MCH1625090.1"/>
    <property type="molecule type" value="Genomic_DNA"/>
</dbReference>
<protein>
    <submittedName>
        <fullName evidence="2">Accessory Sec system S-layer assembly protein</fullName>
    </submittedName>
</protein>
<evidence type="ECO:0000256" key="1">
    <source>
        <dbReference type="SAM" id="MobiDB-lite"/>
    </source>
</evidence>
<accession>A0AAW5E651</accession>
<dbReference type="InterPro" id="IPR030910">
    <property type="entry name" value="SLAP_dom"/>
</dbReference>